<proteinExistence type="inferred from homology"/>
<dbReference type="SUPFAM" id="SSF52540">
    <property type="entry name" value="P-loop containing nucleoside triphosphate hydrolases"/>
    <property type="match status" value="1"/>
</dbReference>
<dbReference type="PROSITE" id="PS51719">
    <property type="entry name" value="G_SEPTIN"/>
    <property type="match status" value="1"/>
</dbReference>
<name>A0A6A6ZFV0_9PLEO</name>
<organism evidence="4 5">
    <name type="scientific">Ophiobolus disseminans</name>
    <dbReference type="NCBI Taxonomy" id="1469910"/>
    <lineage>
        <taxon>Eukaryota</taxon>
        <taxon>Fungi</taxon>
        <taxon>Dikarya</taxon>
        <taxon>Ascomycota</taxon>
        <taxon>Pezizomycotina</taxon>
        <taxon>Dothideomycetes</taxon>
        <taxon>Pleosporomycetidae</taxon>
        <taxon>Pleosporales</taxon>
        <taxon>Pleosporineae</taxon>
        <taxon>Phaeosphaeriaceae</taxon>
        <taxon>Ophiobolus</taxon>
    </lineage>
</organism>
<dbReference type="Gene3D" id="3.40.50.300">
    <property type="entry name" value="P-loop containing nucleotide triphosphate hydrolases"/>
    <property type="match status" value="1"/>
</dbReference>
<evidence type="ECO:0000256" key="1">
    <source>
        <dbReference type="RuleBase" id="RU004560"/>
    </source>
</evidence>
<dbReference type="AlphaFoldDB" id="A0A6A6ZFV0"/>
<feature type="compositionally biased region" description="Polar residues" evidence="2">
    <location>
        <begin position="49"/>
        <end position="72"/>
    </location>
</feature>
<dbReference type="Proteomes" id="UP000799424">
    <property type="component" value="Unassembled WGS sequence"/>
</dbReference>
<evidence type="ECO:0000313" key="4">
    <source>
        <dbReference type="EMBL" id="KAF2819876.1"/>
    </source>
</evidence>
<dbReference type="InterPro" id="IPR027417">
    <property type="entry name" value="P-loop_NTPase"/>
</dbReference>
<evidence type="ECO:0000256" key="2">
    <source>
        <dbReference type="SAM" id="MobiDB-lite"/>
    </source>
</evidence>
<evidence type="ECO:0000313" key="5">
    <source>
        <dbReference type="Proteomes" id="UP000799424"/>
    </source>
</evidence>
<keyword evidence="1" id="KW-0342">GTP-binding</keyword>
<feature type="region of interest" description="Disordered" evidence="2">
    <location>
        <begin position="266"/>
        <end position="299"/>
    </location>
</feature>
<feature type="compositionally biased region" description="Low complexity" evidence="2">
    <location>
        <begin position="105"/>
        <end position="115"/>
    </location>
</feature>
<feature type="compositionally biased region" description="Low complexity" evidence="2">
    <location>
        <begin position="181"/>
        <end position="190"/>
    </location>
</feature>
<dbReference type="InterPro" id="IPR046707">
    <property type="entry name" value="DUF6780"/>
</dbReference>
<dbReference type="Pfam" id="PF20571">
    <property type="entry name" value="DUF6780"/>
    <property type="match status" value="1"/>
</dbReference>
<protein>
    <recommendedName>
        <fullName evidence="3">Septin-type G domain-containing protein</fullName>
    </recommendedName>
</protein>
<feature type="compositionally biased region" description="Polar residues" evidence="2">
    <location>
        <begin position="198"/>
        <end position="209"/>
    </location>
</feature>
<keyword evidence="1" id="KW-0547">Nucleotide-binding</keyword>
<evidence type="ECO:0000259" key="3">
    <source>
        <dbReference type="PROSITE" id="PS51719"/>
    </source>
</evidence>
<sequence length="800" mass="86265">MRPLPGGDALSSTNKPRSRKSSVDHAAAASNHVPTAFFMRSEGEMEHSLASSSNTQTSAKQRDNTFGVQSLADTLEAAFGSDGATPAKQTTNHSITKQDDKHVSRSGSHSSSASSAKPVDGFKLPPTRRPRRKLSSHASSTPLTPLNFDAPSSVLTSDMPSTPSAVSLQSLKLSDEDSALDESASQAIASSEEEEGADTNTQEGASGSFPQLVMPSIQMPSRRPFTTKGKAMGKLKVLIAGETGIGKSSLIRSIVQVCEDIVHVDPLSPSSSFSQPPPKSKSRRARTNQPGTTRVTEIHASTKPYPHWWTDVEESRVLRRRKSSIDAVLERNICFVDTPGFSRGPTEKEDMDLVVDYVESLLYQTSSVTTMDDNDVLGVISGSGGVSIDVVLYLLPPDKDISNDIDFMQRLSSLTNVVPVIAKSDTLSAQEAIALKTSILARLQLTPVKPFLFGKALEDALLAVQSLAIVHPQILTLTEPEQYPFTTPTYPYTISSTPGPDNETMDASLLMSPDYVQPLLPSELATLVNQVFEPDSIAWLRHSAAKKFLAWRRRTKILGDSFILQNLQQPRSPTTASVGLNGAAMNTSANSSIFSATSPSGVLVPRSGSPFYASNLQSPFPGSSSSLVHSDLDNPTNFSLARYNSFGQNEQPMSEIRIAKWATDLQRSLRNERDRFEELQRNDRAKWLLERVGEEVSRGSIVASPGGSPRAEWAVVRHGDEKQMDAGQRYGSGVVDSRDPLGLCNLSDQIRQKGFVLVTVLGGVSVLGAVMVAVVRACGIESGLVPQSGWWGWVTGGVGE</sequence>
<dbReference type="GO" id="GO:0005525">
    <property type="term" value="F:GTP binding"/>
    <property type="evidence" value="ECO:0007669"/>
    <property type="project" value="UniProtKB-KW"/>
</dbReference>
<reference evidence="4" key="1">
    <citation type="journal article" date="2020" name="Stud. Mycol.">
        <title>101 Dothideomycetes genomes: a test case for predicting lifestyles and emergence of pathogens.</title>
        <authorList>
            <person name="Haridas S."/>
            <person name="Albert R."/>
            <person name="Binder M."/>
            <person name="Bloem J."/>
            <person name="Labutti K."/>
            <person name="Salamov A."/>
            <person name="Andreopoulos B."/>
            <person name="Baker S."/>
            <person name="Barry K."/>
            <person name="Bills G."/>
            <person name="Bluhm B."/>
            <person name="Cannon C."/>
            <person name="Castanera R."/>
            <person name="Culley D."/>
            <person name="Daum C."/>
            <person name="Ezra D."/>
            <person name="Gonzalez J."/>
            <person name="Henrissat B."/>
            <person name="Kuo A."/>
            <person name="Liang C."/>
            <person name="Lipzen A."/>
            <person name="Lutzoni F."/>
            <person name="Magnuson J."/>
            <person name="Mondo S."/>
            <person name="Nolan M."/>
            <person name="Ohm R."/>
            <person name="Pangilinan J."/>
            <person name="Park H.-J."/>
            <person name="Ramirez L."/>
            <person name="Alfaro M."/>
            <person name="Sun H."/>
            <person name="Tritt A."/>
            <person name="Yoshinaga Y."/>
            <person name="Zwiers L.-H."/>
            <person name="Turgeon B."/>
            <person name="Goodwin S."/>
            <person name="Spatafora J."/>
            <person name="Crous P."/>
            <person name="Grigoriev I."/>
        </authorList>
    </citation>
    <scope>NUCLEOTIDE SEQUENCE</scope>
    <source>
        <strain evidence="4">CBS 113818</strain>
    </source>
</reference>
<dbReference type="Pfam" id="PF00735">
    <property type="entry name" value="Septin"/>
    <property type="match status" value="1"/>
</dbReference>
<gene>
    <name evidence="4" type="ORF">CC86DRAFT_449540</name>
</gene>
<comment type="similarity">
    <text evidence="1">Belongs to the TRAFAC class TrmE-Era-EngA-EngB-Septin-like GTPase superfamily. Septin GTPase family.</text>
</comment>
<accession>A0A6A6ZFV0</accession>
<dbReference type="EMBL" id="MU006242">
    <property type="protein sequence ID" value="KAF2819876.1"/>
    <property type="molecule type" value="Genomic_DNA"/>
</dbReference>
<dbReference type="InterPro" id="IPR030379">
    <property type="entry name" value="G_SEPTIN_dom"/>
</dbReference>
<feature type="compositionally biased region" description="Polar residues" evidence="2">
    <location>
        <begin position="153"/>
        <end position="169"/>
    </location>
</feature>
<dbReference type="PANTHER" id="PTHR18884">
    <property type="entry name" value="SEPTIN"/>
    <property type="match status" value="1"/>
</dbReference>
<feature type="region of interest" description="Disordered" evidence="2">
    <location>
        <begin position="1"/>
        <end position="213"/>
    </location>
</feature>
<feature type="domain" description="Septin-type G" evidence="3">
    <location>
        <begin position="231"/>
        <end position="558"/>
    </location>
</feature>
<keyword evidence="5" id="KW-1185">Reference proteome</keyword>
<feature type="compositionally biased region" description="Basic residues" evidence="2">
    <location>
        <begin position="126"/>
        <end position="135"/>
    </location>
</feature>
<dbReference type="OrthoDB" id="4150765at2759"/>